<dbReference type="Proteomes" id="UP000252519">
    <property type="component" value="Unassembled WGS sequence"/>
</dbReference>
<sequence length="80" mass="9236">MCGFPSLLLHQGQSPYPGHPVLFLPLDVKMRRTPLYWTCPRTFWLKLGNNDVVRKAALPKRKEYRADWAVAGRQLMGRAL</sequence>
<evidence type="ECO:0000313" key="2">
    <source>
        <dbReference type="Proteomes" id="UP000252519"/>
    </source>
</evidence>
<accession>A0A368G6I9</accession>
<comment type="caution">
    <text evidence="1">The sequence shown here is derived from an EMBL/GenBank/DDBJ whole genome shotgun (WGS) entry which is preliminary data.</text>
</comment>
<dbReference type="AlphaFoldDB" id="A0A368G6I9"/>
<name>A0A368G6I9_ANCCA</name>
<protein>
    <submittedName>
        <fullName evidence="1">Uncharacterized protein</fullName>
    </submittedName>
</protein>
<keyword evidence="2" id="KW-1185">Reference proteome</keyword>
<reference evidence="1 2" key="1">
    <citation type="submission" date="2014-10" db="EMBL/GenBank/DDBJ databases">
        <title>Draft genome of the hookworm Ancylostoma caninum.</title>
        <authorList>
            <person name="Mitreva M."/>
        </authorList>
    </citation>
    <scope>NUCLEOTIDE SEQUENCE [LARGE SCALE GENOMIC DNA]</scope>
    <source>
        <strain evidence="1 2">Baltimore</strain>
    </source>
</reference>
<evidence type="ECO:0000313" key="1">
    <source>
        <dbReference type="EMBL" id="RCN38909.1"/>
    </source>
</evidence>
<gene>
    <name evidence="1" type="ORF">ANCCAN_15181</name>
</gene>
<proteinExistence type="predicted"/>
<dbReference type="EMBL" id="JOJR01000368">
    <property type="protein sequence ID" value="RCN38909.1"/>
    <property type="molecule type" value="Genomic_DNA"/>
</dbReference>
<organism evidence="1 2">
    <name type="scientific">Ancylostoma caninum</name>
    <name type="common">Dog hookworm</name>
    <dbReference type="NCBI Taxonomy" id="29170"/>
    <lineage>
        <taxon>Eukaryota</taxon>
        <taxon>Metazoa</taxon>
        <taxon>Ecdysozoa</taxon>
        <taxon>Nematoda</taxon>
        <taxon>Chromadorea</taxon>
        <taxon>Rhabditida</taxon>
        <taxon>Rhabditina</taxon>
        <taxon>Rhabditomorpha</taxon>
        <taxon>Strongyloidea</taxon>
        <taxon>Ancylostomatidae</taxon>
        <taxon>Ancylostomatinae</taxon>
        <taxon>Ancylostoma</taxon>
    </lineage>
</organism>